<name>A0AA88HX63_ARTSF</name>
<dbReference type="GO" id="GO:0031146">
    <property type="term" value="P:SCF-dependent proteasomal ubiquitin-dependent protein catabolic process"/>
    <property type="evidence" value="ECO:0007669"/>
    <property type="project" value="TreeGrafter"/>
</dbReference>
<dbReference type="InterPro" id="IPR032675">
    <property type="entry name" value="LRR_dom_sf"/>
</dbReference>
<comment type="caution">
    <text evidence="1">The sequence shown here is derived from an EMBL/GenBank/DDBJ whole genome shotgun (WGS) entry which is preliminary data.</text>
</comment>
<sequence length="530" mass="61083">MPSSLGYSPLKIAHYLHWLVNRRSSASKYDSRSEMPKLKDVPSLYSLAIDVLEDEFVQFVKEELCLQSDEDQLFCIYSPEIFSSYVEMVKSLVLTNVPVVARQDLLDHILKKMDMSSTVRYAAVEILYESDCKRFIPGTFPQSYHPMILSKVISECQSLKFIDLTYFWVRGTDKRYLSQLFSNARNLTSIVIPQICDDALLSVIGKCCSNVSFLDIQNSVNVTETGIDNLIFSDNGSVNSICMSLVVFKIGGPRLTAISPSKMTFLLKFAPFLSNLGPYAYCGRLLGIMNEDLKHQPTNLYYVHDTYTTDNQMIAIEKMAPQLKGVYFDTPSDEAVSHLSLFKGLMKLKIRKAFWIDIFVPALQMENLQILELINIHGNIDLAHIGKFWHLQKLVIYHCDRLVSSDFTYHFKNLNFLEIYYTEYFDNVLLHILTHSQNLEHLSLGYFGTISDEELIPILSFDKLINLEKLWIARAEFLSWMSVAAILDYCPKLKSIGRMENWNLTKGELEKFGEMARFSNWDLLFWEFFS</sequence>
<evidence type="ECO:0000313" key="1">
    <source>
        <dbReference type="EMBL" id="KAK2713806.1"/>
    </source>
</evidence>
<accession>A0AA88HX63</accession>
<evidence type="ECO:0000313" key="2">
    <source>
        <dbReference type="Proteomes" id="UP001187531"/>
    </source>
</evidence>
<dbReference type="EMBL" id="JAVRJZ010000014">
    <property type="protein sequence ID" value="KAK2713808.1"/>
    <property type="molecule type" value="Genomic_DNA"/>
</dbReference>
<reference evidence="1" key="1">
    <citation type="submission" date="2023-07" db="EMBL/GenBank/DDBJ databases">
        <title>Chromosome-level genome assembly of Artemia franciscana.</title>
        <authorList>
            <person name="Jo E."/>
        </authorList>
    </citation>
    <scope>NUCLEOTIDE SEQUENCE</scope>
    <source>
        <tissue evidence="1">Whole body</tissue>
    </source>
</reference>
<keyword evidence="2" id="KW-1185">Reference proteome</keyword>
<dbReference type="AlphaFoldDB" id="A0AA88HX63"/>
<dbReference type="SUPFAM" id="SSF52047">
    <property type="entry name" value="RNI-like"/>
    <property type="match status" value="1"/>
</dbReference>
<dbReference type="Gene3D" id="3.80.10.10">
    <property type="entry name" value="Ribonuclease Inhibitor"/>
    <property type="match status" value="1"/>
</dbReference>
<dbReference type="GO" id="GO:0019005">
    <property type="term" value="C:SCF ubiquitin ligase complex"/>
    <property type="evidence" value="ECO:0007669"/>
    <property type="project" value="TreeGrafter"/>
</dbReference>
<dbReference type="PANTHER" id="PTHR13318">
    <property type="entry name" value="PARTNER OF PAIRED, ISOFORM B-RELATED"/>
    <property type="match status" value="1"/>
</dbReference>
<dbReference type="EMBL" id="JAVRJZ010000014">
    <property type="protein sequence ID" value="KAK2713806.1"/>
    <property type="molecule type" value="Genomic_DNA"/>
</dbReference>
<dbReference type="Proteomes" id="UP001187531">
    <property type="component" value="Unassembled WGS sequence"/>
</dbReference>
<gene>
    <name evidence="1" type="ORF">QYM36_009630</name>
</gene>
<organism evidence="1 2">
    <name type="scientific">Artemia franciscana</name>
    <name type="common">Brine shrimp</name>
    <name type="synonym">Artemia sanfranciscana</name>
    <dbReference type="NCBI Taxonomy" id="6661"/>
    <lineage>
        <taxon>Eukaryota</taxon>
        <taxon>Metazoa</taxon>
        <taxon>Ecdysozoa</taxon>
        <taxon>Arthropoda</taxon>
        <taxon>Crustacea</taxon>
        <taxon>Branchiopoda</taxon>
        <taxon>Anostraca</taxon>
        <taxon>Artemiidae</taxon>
        <taxon>Artemia</taxon>
    </lineage>
</organism>
<protein>
    <submittedName>
        <fullName evidence="1">Uncharacterized protein</fullName>
    </submittedName>
</protein>
<proteinExistence type="predicted"/>